<dbReference type="InterPro" id="IPR038702">
    <property type="entry name" value="Na/K_ATPase_sub_beta_sf"/>
</dbReference>
<proteinExistence type="inferred from homology"/>
<keyword evidence="3" id="KW-0813">Transport</keyword>
<dbReference type="GO" id="GO:0001671">
    <property type="term" value="F:ATPase activator activity"/>
    <property type="evidence" value="ECO:0007669"/>
    <property type="project" value="TreeGrafter"/>
</dbReference>
<evidence type="ECO:0000256" key="7">
    <source>
        <dbReference type="ARBA" id="ARBA00022692"/>
    </source>
</evidence>
<dbReference type="GO" id="GO:0036376">
    <property type="term" value="P:sodium ion export across plasma membrane"/>
    <property type="evidence" value="ECO:0007669"/>
    <property type="project" value="TreeGrafter"/>
</dbReference>
<evidence type="ECO:0000256" key="12">
    <source>
        <dbReference type="ARBA" id="ARBA00023065"/>
    </source>
</evidence>
<evidence type="ECO:0000256" key="3">
    <source>
        <dbReference type="ARBA" id="ARBA00022448"/>
    </source>
</evidence>
<dbReference type="GO" id="GO:0030007">
    <property type="term" value="P:intracellular potassium ion homeostasis"/>
    <property type="evidence" value="ECO:0007669"/>
    <property type="project" value="TreeGrafter"/>
</dbReference>
<evidence type="ECO:0008006" key="20">
    <source>
        <dbReference type="Google" id="ProtNLM"/>
    </source>
</evidence>
<evidence type="ECO:0000256" key="5">
    <source>
        <dbReference type="ARBA" id="ARBA00022538"/>
    </source>
</evidence>
<comment type="function">
    <text evidence="17">This is the non-catalytic component of the active enzyme, which catalyzes the hydrolysis of ATP coupled with the exchange of Na(+) and K(+) ions across the plasma membrane. The beta subunit regulates, through assembly of alpha/beta heterodimers, the number of sodium pumps transported to the plasma membrane.</text>
</comment>
<keyword evidence="12" id="KW-0406">Ion transport</keyword>
<evidence type="ECO:0000256" key="18">
    <source>
        <dbReference type="SAM" id="Phobius"/>
    </source>
</evidence>
<dbReference type="GO" id="GO:1990573">
    <property type="term" value="P:potassium ion import across plasma membrane"/>
    <property type="evidence" value="ECO:0007669"/>
    <property type="project" value="TreeGrafter"/>
</dbReference>
<keyword evidence="15" id="KW-0325">Glycoprotein</keyword>
<dbReference type="Pfam" id="PF00287">
    <property type="entry name" value="Na_K-ATPase"/>
    <property type="match status" value="1"/>
</dbReference>
<keyword evidence="10 18" id="KW-1133">Transmembrane helix</keyword>
<keyword evidence="7 18" id="KW-0812">Transmembrane</keyword>
<evidence type="ECO:0000256" key="17">
    <source>
        <dbReference type="ARBA" id="ARBA00025540"/>
    </source>
</evidence>
<evidence type="ECO:0000256" key="14">
    <source>
        <dbReference type="ARBA" id="ARBA00023157"/>
    </source>
</evidence>
<dbReference type="EMBL" id="JARGDH010000003">
    <property type="protein sequence ID" value="KAL0273907.1"/>
    <property type="molecule type" value="Genomic_DNA"/>
</dbReference>
<keyword evidence="11" id="KW-0915">Sodium</keyword>
<dbReference type="Gene3D" id="1.20.5.170">
    <property type="match status" value="1"/>
</dbReference>
<keyword evidence="9" id="KW-0735">Signal-anchor</keyword>
<organism evidence="19">
    <name type="scientific">Menopon gallinae</name>
    <name type="common">poultry shaft louse</name>
    <dbReference type="NCBI Taxonomy" id="328185"/>
    <lineage>
        <taxon>Eukaryota</taxon>
        <taxon>Metazoa</taxon>
        <taxon>Ecdysozoa</taxon>
        <taxon>Arthropoda</taxon>
        <taxon>Hexapoda</taxon>
        <taxon>Insecta</taxon>
        <taxon>Pterygota</taxon>
        <taxon>Neoptera</taxon>
        <taxon>Paraneoptera</taxon>
        <taxon>Psocodea</taxon>
        <taxon>Troctomorpha</taxon>
        <taxon>Phthiraptera</taxon>
        <taxon>Amblycera</taxon>
        <taxon>Menoponidae</taxon>
        <taxon>Menopon</taxon>
    </lineage>
</organism>
<feature type="transmembrane region" description="Helical" evidence="18">
    <location>
        <begin position="117"/>
        <end position="139"/>
    </location>
</feature>
<evidence type="ECO:0000256" key="11">
    <source>
        <dbReference type="ARBA" id="ARBA00023053"/>
    </source>
</evidence>
<keyword evidence="4" id="KW-1003">Cell membrane</keyword>
<keyword evidence="14" id="KW-1015">Disulfide bond</keyword>
<dbReference type="FunFam" id="2.60.40.1660:FF:000004">
    <property type="entry name" value="sodium/potassium-transporting ATPase subunit beta-2"/>
    <property type="match status" value="1"/>
</dbReference>
<comment type="caution">
    <text evidence="19">The sequence shown here is derived from an EMBL/GenBank/DDBJ whole genome shotgun (WGS) entry which is preliminary data.</text>
</comment>
<evidence type="ECO:0000256" key="9">
    <source>
        <dbReference type="ARBA" id="ARBA00022968"/>
    </source>
</evidence>
<dbReference type="PANTHER" id="PTHR11523:SF31">
    <property type="entry name" value="AT04468P-RELATED"/>
    <property type="match status" value="1"/>
</dbReference>
<dbReference type="AlphaFoldDB" id="A0AAW2HWU7"/>
<keyword evidence="5" id="KW-0633">Potassium transport</keyword>
<protein>
    <recommendedName>
        <fullName evidence="20">Sodium/potassium-transporting ATPase subunit beta-2</fullName>
    </recommendedName>
</protein>
<evidence type="ECO:0000256" key="2">
    <source>
        <dbReference type="ARBA" id="ARBA00005876"/>
    </source>
</evidence>
<dbReference type="GO" id="GO:0005890">
    <property type="term" value="C:sodium:potassium-exchanging ATPase complex"/>
    <property type="evidence" value="ECO:0007669"/>
    <property type="project" value="InterPro"/>
</dbReference>
<keyword evidence="16" id="KW-0739">Sodium transport</keyword>
<evidence type="ECO:0000256" key="15">
    <source>
        <dbReference type="ARBA" id="ARBA00023180"/>
    </source>
</evidence>
<dbReference type="Gene3D" id="2.60.40.1660">
    <property type="entry name" value="Na, k-atpase alpha subunit"/>
    <property type="match status" value="1"/>
</dbReference>
<evidence type="ECO:0000256" key="6">
    <source>
        <dbReference type="ARBA" id="ARBA00022607"/>
    </source>
</evidence>
<dbReference type="GO" id="GO:0006883">
    <property type="term" value="P:intracellular sodium ion homeostasis"/>
    <property type="evidence" value="ECO:0007669"/>
    <property type="project" value="TreeGrafter"/>
</dbReference>
<sequence length="383" mass="44819">MDSERVPFCKLNPLDYKSIERKRRLTETEEIYEYVNLNGFYFYVNGEGKISCWSAKDKRRKTMTPKANQAVDSNDTYEFPYRKPEDLSWWQSFKREIYNKETHAVFGRTAKSWGGILTFYAVFFSALSALFSICMYGLMSTLSPDEPRYQLKESLIGTNPGLGFRPYSGDVEKHGSLIWYNASDEGNVKQWTSVLDKFLEDYHDSKHRENRVICDFDRPPAPGKVCDVSLSDFAPCTKENGYAYNQSAPCIFIKLNRIFNWVPEFYEQPEDLPEDMDEDLKQHIKERPVGERNVVWISCYGENPHDKESLGEVNYYPYRGFPGYYHPFRNTPGYLSPLVAVQFVRPKPHVLINIECRAWAKNIEYKRTLQNREGSVHFELQID</sequence>
<accession>A0AAW2HWU7</accession>
<evidence type="ECO:0000256" key="10">
    <source>
        <dbReference type="ARBA" id="ARBA00022989"/>
    </source>
</evidence>
<evidence type="ECO:0000256" key="8">
    <source>
        <dbReference type="ARBA" id="ARBA00022958"/>
    </source>
</evidence>
<reference evidence="19" key="1">
    <citation type="journal article" date="2024" name="Gigascience">
        <title>Chromosome-level genome of the poultry shaft louse Menopon gallinae provides insight into the host-switching and adaptive evolution of parasitic lice.</title>
        <authorList>
            <person name="Xu Y."/>
            <person name="Ma L."/>
            <person name="Liu S."/>
            <person name="Liang Y."/>
            <person name="Liu Q."/>
            <person name="He Z."/>
            <person name="Tian L."/>
            <person name="Duan Y."/>
            <person name="Cai W."/>
            <person name="Li H."/>
            <person name="Song F."/>
        </authorList>
    </citation>
    <scope>NUCLEOTIDE SEQUENCE</scope>
    <source>
        <strain evidence="19">Cailab_2023a</strain>
    </source>
</reference>
<evidence type="ECO:0000256" key="13">
    <source>
        <dbReference type="ARBA" id="ARBA00023136"/>
    </source>
</evidence>
<comment type="similarity">
    <text evidence="2">Belongs to the X(+)/potassium ATPases subunit beta family.</text>
</comment>
<dbReference type="InterPro" id="IPR000402">
    <property type="entry name" value="Na/K_ATPase_sub_beta"/>
</dbReference>
<name>A0AAW2HWU7_9NEOP</name>
<evidence type="ECO:0000256" key="16">
    <source>
        <dbReference type="ARBA" id="ARBA00023201"/>
    </source>
</evidence>
<keyword evidence="6" id="KW-0740">Sodium/potassium transport</keyword>
<gene>
    <name evidence="19" type="ORF">PYX00_006472</name>
</gene>
<evidence type="ECO:0000313" key="19">
    <source>
        <dbReference type="EMBL" id="KAL0273907.1"/>
    </source>
</evidence>
<evidence type="ECO:0000256" key="4">
    <source>
        <dbReference type="ARBA" id="ARBA00022475"/>
    </source>
</evidence>
<comment type="subcellular location">
    <subcellularLocation>
        <location evidence="1">Cell membrane</location>
        <topology evidence="1">Single-pass type II membrane protein</topology>
    </subcellularLocation>
</comment>
<keyword evidence="8" id="KW-0630">Potassium</keyword>
<keyword evidence="13 18" id="KW-0472">Membrane</keyword>
<dbReference type="PANTHER" id="PTHR11523">
    <property type="entry name" value="SODIUM/POTASSIUM-DEPENDENT ATPASE BETA SUBUNIT"/>
    <property type="match status" value="1"/>
</dbReference>
<evidence type="ECO:0000256" key="1">
    <source>
        <dbReference type="ARBA" id="ARBA00004401"/>
    </source>
</evidence>